<evidence type="ECO:0000313" key="3">
    <source>
        <dbReference type="Proteomes" id="UP000694257"/>
    </source>
</evidence>
<organism evidence="2 3">
    <name type="scientific">Nocardia iowensis</name>
    <dbReference type="NCBI Taxonomy" id="204891"/>
    <lineage>
        <taxon>Bacteria</taxon>
        <taxon>Bacillati</taxon>
        <taxon>Actinomycetota</taxon>
        <taxon>Actinomycetes</taxon>
        <taxon>Mycobacteriales</taxon>
        <taxon>Nocardiaceae</taxon>
        <taxon>Nocardia</taxon>
    </lineage>
</organism>
<protein>
    <submittedName>
        <fullName evidence="2">YbaB/EbfC family nucleoid-associated protein</fullName>
    </submittedName>
</protein>
<dbReference type="RefSeq" id="WP_218473781.1">
    <property type="nucleotide sequence ID" value="NZ_BAABJN010000005.1"/>
</dbReference>
<feature type="region of interest" description="Disordered" evidence="1">
    <location>
        <begin position="123"/>
        <end position="166"/>
    </location>
</feature>
<accession>A0ABX8RTZ7</accession>
<keyword evidence="3" id="KW-1185">Reference proteome</keyword>
<evidence type="ECO:0000313" key="2">
    <source>
        <dbReference type="EMBL" id="QXN92472.1"/>
    </source>
</evidence>
<dbReference type="Pfam" id="PF02575">
    <property type="entry name" value="YbaB_DNA_bd"/>
    <property type="match status" value="1"/>
</dbReference>
<dbReference type="EMBL" id="CP078145">
    <property type="protein sequence ID" value="QXN92472.1"/>
    <property type="molecule type" value="Genomic_DNA"/>
</dbReference>
<gene>
    <name evidence="2" type="ORF">KV110_04795</name>
</gene>
<dbReference type="InterPro" id="IPR004401">
    <property type="entry name" value="YbaB/EbfC"/>
</dbReference>
<name>A0ABX8RTZ7_NOCIO</name>
<feature type="compositionally biased region" description="Low complexity" evidence="1">
    <location>
        <begin position="123"/>
        <end position="133"/>
    </location>
</feature>
<proteinExistence type="predicted"/>
<evidence type="ECO:0000256" key="1">
    <source>
        <dbReference type="SAM" id="MobiDB-lite"/>
    </source>
</evidence>
<sequence>MPNETAKADLADLLDTVQVQIQSLATAHQQRALLTATVTACEKRIQVTVNADGVLIETRFADDISDLSYDEIASAMTEAVRSAATQVKAKAEELFEPLQKTRSRLPSLSDIVPGLPELRELLPQPQQAPTTAPGSIERQIAAQAPEFNETAHPRGRGRSAIADDSW</sequence>
<reference evidence="2 3" key="1">
    <citation type="submission" date="2021-07" db="EMBL/GenBank/DDBJ databases">
        <title>Whole Genome Sequence of Nocardia Iowensis.</title>
        <authorList>
            <person name="Lamm A."/>
            <person name="Collins-Fairclough A.M."/>
            <person name="Bunk B."/>
            <person name="Sproer C."/>
        </authorList>
    </citation>
    <scope>NUCLEOTIDE SEQUENCE [LARGE SCALE GENOMIC DNA]</scope>
    <source>
        <strain evidence="2 3">NRRL 5646</strain>
    </source>
</reference>
<dbReference type="Proteomes" id="UP000694257">
    <property type="component" value="Chromosome"/>
</dbReference>